<reference evidence="2 3" key="1">
    <citation type="submission" date="2020-02" db="EMBL/GenBank/DDBJ databases">
        <title>Genome sequence of the type strain CCBAU10050 of Rhizobium daejeonense.</title>
        <authorList>
            <person name="Gao J."/>
            <person name="Sun J."/>
        </authorList>
    </citation>
    <scope>NUCLEOTIDE SEQUENCE [LARGE SCALE GENOMIC DNA]</scope>
    <source>
        <strain evidence="2 3">CCBAU10050</strain>
    </source>
</reference>
<dbReference type="EMBL" id="JAAKZH010000003">
    <property type="protein sequence ID" value="NGO64347.1"/>
    <property type="molecule type" value="Genomic_DNA"/>
</dbReference>
<dbReference type="PROSITE" id="PS51819">
    <property type="entry name" value="VOC"/>
    <property type="match status" value="1"/>
</dbReference>
<dbReference type="InterPro" id="IPR029068">
    <property type="entry name" value="Glyas_Bleomycin-R_OHBP_Dase"/>
</dbReference>
<comment type="caution">
    <text evidence="2">The sequence shown here is derived from an EMBL/GenBank/DDBJ whole genome shotgun (WGS) entry which is preliminary data.</text>
</comment>
<dbReference type="PANTHER" id="PTHR36503">
    <property type="entry name" value="BLR2520 PROTEIN"/>
    <property type="match status" value="1"/>
</dbReference>
<accession>A0A6M1S4U3</accession>
<dbReference type="Proteomes" id="UP000477849">
    <property type="component" value="Unassembled WGS sequence"/>
</dbReference>
<dbReference type="RefSeq" id="WP_163905003.1">
    <property type="nucleotide sequence ID" value="NZ_CP048427.1"/>
</dbReference>
<dbReference type="Gene3D" id="3.10.180.10">
    <property type="entry name" value="2,3-Dihydroxybiphenyl 1,2-Dioxygenase, domain 1"/>
    <property type="match status" value="1"/>
</dbReference>
<name>A0A6M1S4U3_9HYPH</name>
<dbReference type="Pfam" id="PF00903">
    <property type="entry name" value="Glyoxalase"/>
    <property type="match status" value="1"/>
</dbReference>
<evidence type="ECO:0000313" key="3">
    <source>
        <dbReference type="Proteomes" id="UP000477849"/>
    </source>
</evidence>
<dbReference type="InterPro" id="IPR004360">
    <property type="entry name" value="Glyas_Fos-R_dOase_dom"/>
</dbReference>
<gene>
    <name evidence="2" type="ORF">G6N76_11760</name>
</gene>
<sequence>MTKMIFINLPVRNLAAAEGFYHAIGGTKNPNFSDERASCMLFSDAIGVMLLTHDRYSGFTSRKIGDARKESQALIALSVETRDDVDRTLEKAVAAGGQADPNPVQEHGFMYSRSVEDPDGYVWEIMWMDPAFVAGEKPTS</sequence>
<dbReference type="AlphaFoldDB" id="A0A6M1S4U3"/>
<feature type="domain" description="VOC" evidence="1">
    <location>
        <begin position="3"/>
        <end position="128"/>
    </location>
</feature>
<proteinExistence type="predicted"/>
<dbReference type="PANTHER" id="PTHR36503:SF2">
    <property type="entry name" value="BLR2408 PROTEIN"/>
    <property type="match status" value="1"/>
</dbReference>
<evidence type="ECO:0000259" key="1">
    <source>
        <dbReference type="PROSITE" id="PS51819"/>
    </source>
</evidence>
<evidence type="ECO:0000313" key="2">
    <source>
        <dbReference type="EMBL" id="NGO64347.1"/>
    </source>
</evidence>
<protein>
    <submittedName>
        <fullName evidence="2">VOC family protein</fullName>
    </submittedName>
</protein>
<keyword evidence="3" id="KW-1185">Reference proteome</keyword>
<organism evidence="2 3">
    <name type="scientific">Rhizobium daejeonense</name>
    <dbReference type="NCBI Taxonomy" id="240521"/>
    <lineage>
        <taxon>Bacteria</taxon>
        <taxon>Pseudomonadati</taxon>
        <taxon>Pseudomonadota</taxon>
        <taxon>Alphaproteobacteria</taxon>
        <taxon>Hyphomicrobiales</taxon>
        <taxon>Rhizobiaceae</taxon>
        <taxon>Rhizobium/Agrobacterium group</taxon>
        <taxon>Rhizobium</taxon>
    </lineage>
</organism>
<dbReference type="SUPFAM" id="SSF54593">
    <property type="entry name" value="Glyoxalase/Bleomycin resistance protein/Dihydroxybiphenyl dioxygenase"/>
    <property type="match status" value="1"/>
</dbReference>
<dbReference type="InterPro" id="IPR037523">
    <property type="entry name" value="VOC_core"/>
</dbReference>